<reference evidence="2 3" key="1">
    <citation type="submission" date="2023-02" db="EMBL/GenBank/DDBJ databases">
        <title>LHISI_Scaffold_Assembly.</title>
        <authorList>
            <person name="Stuart O.P."/>
            <person name="Cleave R."/>
            <person name="Magrath M.J.L."/>
            <person name="Mikheyev A.S."/>
        </authorList>
    </citation>
    <scope>NUCLEOTIDE SEQUENCE [LARGE SCALE GENOMIC DNA]</scope>
    <source>
        <strain evidence="2">Daus_M_001</strain>
        <tissue evidence="2">Leg muscle</tissue>
    </source>
</reference>
<evidence type="ECO:0000313" key="2">
    <source>
        <dbReference type="EMBL" id="KAJ8888311.1"/>
    </source>
</evidence>
<feature type="compositionally biased region" description="Basic and acidic residues" evidence="1">
    <location>
        <begin position="92"/>
        <end position="117"/>
    </location>
</feature>
<sequence length="470" mass="52736">MATPPPPLLLNGGTRATGDSWRRYRIGRAYRVLGTGLESDRLYNVLRKVLYLVGTERGRVLVNFRTRIRKDLNLISVFYETGKESAMACSREPSRHLPEVTSENHGKPKSPCPDREQNPYPFERTPRNGVALEPKISPSRPAEQCHRPARFPLAKIREWPGRELNPVRLAFSLSVRGIWPDVCVPTVFRLGLYSIALPGGRKCLEYSCSREWPPVMDKSNVLENCLFRNKIQRDETRRAKTLQSCEFFSLPEEPLLCEASFPYTLPPPLSLFCPSSASCVASSERKIEKKTGEDPPKEGTKKKPAGSAIRRHTYNGLYEQITSGQFYCPCKVSGAREIERERERSTRLFMIFCVLGSWVVWNSTRWPQRVTKLLASPSTHYSRKQGRGWRGWGSRRRDRGLPRSSGSFQTLSEPATSSGSHSLPGSRALSVPPPPHATVYTHATRAIVPSSGVLAASCGIVGDSPSVRRD</sequence>
<feature type="compositionally biased region" description="Basic residues" evidence="1">
    <location>
        <begin position="381"/>
        <end position="398"/>
    </location>
</feature>
<evidence type="ECO:0000256" key="1">
    <source>
        <dbReference type="SAM" id="MobiDB-lite"/>
    </source>
</evidence>
<gene>
    <name evidence="2" type="ORF">PR048_007798</name>
</gene>
<feature type="compositionally biased region" description="Basic and acidic residues" evidence="1">
    <location>
        <begin position="286"/>
        <end position="301"/>
    </location>
</feature>
<organism evidence="2 3">
    <name type="scientific">Dryococelus australis</name>
    <dbReference type="NCBI Taxonomy" id="614101"/>
    <lineage>
        <taxon>Eukaryota</taxon>
        <taxon>Metazoa</taxon>
        <taxon>Ecdysozoa</taxon>
        <taxon>Arthropoda</taxon>
        <taxon>Hexapoda</taxon>
        <taxon>Insecta</taxon>
        <taxon>Pterygota</taxon>
        <taxon>Neoptera</taxon>
        <taxon>Polyneoptera</taxon>
        <taxon>Phasmatodea</taxon>
        <taxon>Verophasmatodea</taxon>
        <taxon>Anareolatae</taxon>
        <taxon>Phasmatidae</taxon>
        <taxon>Eurycanthinae</taxon>
        <taxon>Dryococelus</taxon>
    </lineage>
</organism>
<dbReference type="Proteomes" id="UP001159363">
    <property type="component" value="Chromosome 3"/>
</dbReference>
<feature type="region of interest" description="Disordered" evidence="1">
    <location>
        <begin position="286"/>
        <end position="306"/>
    </location>
</feature>
<evidence type="ECO:0000313" key="3">
    <source>
        <dbReference type="Proteomes" id="UP001159363"/>
    </source>
</evidence>
<accession>A0ABQ9HVB7</accession>
<feature type="region of interest" description="Disordered" evidence="1">
    <location>
        <begin position="376"/>
        <end position="436"/>
    </location>
</feature>
<feature type="region of interest" description="Disordered" evidence="1">
    <location>
        <begin position="89"/>
        <end position="128"/>
    </location>
</feature>
<comment type="caution">
    <text evidence="2">The sequence shown here is derived from an EMBL/GenBank/DDBJ whole genome shotgun (WGS) entry which is preliminary data.</text>
</comment>
<name>A0ABQ9HVB7_9NEOP</name>
<dbReference type="EMBL" id="JARBHB010000003">
    <property type="protein sequence ID" value="KAJ8888311.1"/>
    <property type="molecule type" value="Genomic_DNA"/>
</dbReference>
<protein>
    <submittedName>
        <fullName evidence="2">Uncharacterized protein</fullName>
    </submittedName>
</protein>
<keyword evidence="3" id="KW-1185">Reference proteome</keyword>
<feature type="compositionally biased region" description="Polar residues" evidence="1">
    <location>
        <begin position="404"/>
        <end position="423"/>
    </location>
</feature>
<proteinExistence type="predicted"/>